<evidence type="ECO:0000313" key="1">
    <source>
        <dbReference type="EMBL" id="KKM16931.1"/>
    </source>
</evidence>
<organism evidence="1">
    <name type="scientific">marine sediment metagenome</name>
    <dbReference type="NCBI Taxonomy" id="412755"/>
    <lineage>
        <taxon>unclassified sequences</taxon>
        <taxon>metagenomes</taxon>
        <taxon>ecological metagenomes</taxon>
    </lineage>
</organism>
<name>A0A0F9HNP5_9ZZZZ</name>
<gene>
    <name evidence="1" type="ORF">LCGC14_1680810</name>
</gene>
<protein>
    <submittedName>
        <fullName evidence="1">Uncharacterized protein</fullName>
    </submittedName>
</protein>
<comment type="caution">
    <text evidence="1">The sequence shown here is derived from an EMBL/GenBank/DDBJ whole genome shotgun (WGS) entry which is preliminary data.</text>
</comment>
<reference evidence="1" key="1">
    <citation type="journal article" date="2015" name="Nature">
        <title>Complex archaea that bridge the gap between prokaryotes and eukaryotes.</title>
        <authorList>
            <person name="Spang A."/>
            <person name="Saw J.H."/>
            <person name="Jorgensen S.L."/>
            <person name="Zaremba-Niedzwiedzka K."/>
            <person name="Martijn J."/>
            <person name="Lind A.E."/>
            <person name="van Eijk R."/>
            <person name="Schleper C."/>
            <person name="Guy L."/>
            <person name="Ettema T.J."/>
        </authorList>
    </citation>
    <scope>NUCLEOTIDE SEQUENCE</scope>
</reference>
<sequence length="40" mass="4391">MHRVSATIGLTSMLLATVCWGDSLSDIYELALQNDPQLRA</sequence>
<proteinExistence type="predicted"/>
<feature type="non-terminal residue" evidence="1">
    <location>
        <position position="40"/>
    </location>
</feature>
<dbReference type="EMBL" id="LAZR01014564">
    <property type="protein sequence ID" value="KKM16931.1"/>
    <property type="molecule type" value="Genomic_DNA"/>
</dbReference>
<accession>A0A0F9HNP5</accession>
<dbReference type="AlphaFoldDB" id="A0A0F9HNP5"/>